<gene>
    <name evidence="1" type="ORF">HU200_043448</name>
</gene>
<protein>
    <submittedName>
        <fullName evidence="1">Uncharacterized protein</fullName>
    </submittedName>
</protein>
<dbReference type="AlphaFoldDB" id="A0A835EBX0"/>
<evidence type="ECO:0000313" key="2">
    <source>
        <dbReference type="Proteomes" id="UP000636709"/>
    </source>
</evidence>
<evidence type="ECO:0000313" key="1">
    <source>
        <dbReference type="EMBL" id="KAF8686621.1"/>
    </source>
</evidence>
<name>A0A835EBX0_9POAL</name>
<accession>A0A835EBX0</accession>
<comment type="caution">
    <text evidence="1">The sequence shown here is derived from an EMBL/GenBank/DDBJ whole genome shotgun (WGS) entry which is preliminary data.</text>
</comment>
<sequence length="18" mass="2022">MLSGRNIVIGGFQIFTRL</sequence>
<dbReference type="EMBL" id="JACEFO010002063">
    <property type="protein sequence ID" value="KAF8686621.1"/>
    <property type="molecule type" value="Genomic_DNA"/>
</dbReference>
<dbReference type="Proteomes" id="UP000636709">
    <property type="component" value="Unassembled WGS sequence"/>
</dbReference>
<keyword evidence="2" id="KW-1185">Reference proteome</keyword>
<proteinExistence type="predicted"/>
<organism evidence="1 2">
    <name type="scientific">Digitaria exilis</name>
    <dbReference type="NCBI Taxonomy" id="1010633"/>
    <lineage>
        <taxon>Eukaryota</taxon>
        <taxon>Viridiplantae</taxon>
        <taxon>Streptophyta</taxon>
        <taxon>Embryophyta</taxon>
        <taxon>Tracheophyta</taxon>
        <taxon>Spermatophyta</taxon>
        <taxon>Magnoliopsida</taxon>
        <taxon>Liliopsida</taxon>
        <taxon>Poales</taxon>
        <taxon>Poaceae</taxon>
        <taxon>PACMAD clade</taxon>
        <taxon>Panicoideae</taxon>
        <taxon>Panicodae</taxon>
        <taxon>Paniceae</taxon>
        <taxon>Anthephorinae</taxon>
        <taxon>Digitaria</taxon>
    </lineage>
</organism>
<reference evidence="1" key="1">
    <citation type="submission" date="2020-07" db="EMBL/GenBank/DDBJ databases">
        <title>Genome sequence and genetic diversity analysis of an under-domesticated orphan crop, white fonio (Digitaria exilis).</title>
        <authorList>
            <person name="Bennetzen J.L."/>
            <person name="Chen S."/>
            <person name="Ma X."/>
            <person name="Wang X."/>
            <person name="Yssel A.E.J."/>
            <person name="Chaluvadi S.R."/>
            <person name="Johnson M."/>
            <person name="Gangashetty P."/>
            <person name="Hamidou F."/>
            <person name="Sanogo M.D."/>
            <person name="Zwaenepoel A."/>
            <person name="Wallace J."/>
            <person name="Van De Peer Y."/>
            <person name="Van Deynze A."/>
        </authorList>
    </citation>
    <scope>NUCLEOTIDE SEQUENCE</scope>
    <source>
        <tissue evidence="1">Leaves</tissue>
    </source>
</reference>